<dbReference type="SMART" id="SM00130">
    <property type="entry name" value="KR"/>
    <property type="match status" value="1"/>
</dbReference>
<dbReference type="PANTHER" id="PTHR24261:SF7">
    <property type="entry name" value="KRINGLE DOMAIN-CONTAINING PROTEIN"/>
    <property type="match status" value="1"/>
</dbReference>
<dbReference type="PROSITE" id="PS00021">
    <property type="entry name" value="KRINGLE_1"/>
    <property type="match status" value="1"/>
</dbReference>
<dbReference type="GO" id="GO:0030246">
    <property type="term" value="F:carbohydrate binding"/>
    <property type="evidence" value="ECO:0007669"/>
    <property type="project" value="InterPro"/>
</dbReference>
<dbReference type="PROSITE" id="PS50070">
    <property type="entry name" value="KRINGLE_2"/>
    <property type="match status" value="1"/>
</dbReference>
<dbReference type="KEGG" id="bbel:109474520"/>
<proteinExistence type="predicted"/>
<dbReference type="SUPFAM" id="SSF57440">
    <property type="entry name" value="Kringle-like"/>
    <property type="match status" value="1"/>
</dbReference>
<feature type="non-terminal residue" evidence="7">
    <location>
        <position position="1"/>
    </location>
</feature>
<evidence type="ECO:0000256" key="2">
    <source>
        <dbReference type="ARBA" id="ARBA00023157"/>
    </source>
</evidence>
<sequence length="233" mass="25365">SSPFEFLLPGICQEGNGASYRGTASITVTGKTCQRWDSQTPHGHGFTPDNHPSAGLEHNYCRNPDRGWTWLWCYTTDPITRWENCDVPACDLDTKTACEGRTAQLSCSDRKTLLIVAANYGRTSATHPCFCGSNFCTNCRSDNSLSVVRAACQGNQQCTVTASNGVFGDPCHGVGKYLEVSYRCITVWRIWAKQGPGVAQDCPSTSYRAVLCVSSIPGVSTQWLLVSICCLVV</sequence>
<dbReference type="PANTHER" id="PTHR24261">
    <property type="entry name" value="PLASMINOGEN-RELATED"/>
    <property type="match status" value="1"/>
</dbReference>
<dbReference type="GO" id="GO:0005102">
    <property type="term" value="F:signaling receptor binding"/>
    <property type="evidence" value="ECO:0007669"/>
    <property type="project" value="TreeGrafter"/>
</dbReference>
<dbReference type="PRINTS" id="PR00018">
    <property type="entry name" value="KRINGLE"/>
</dbReference>
<evidence type="ECO:0000259" key="5">
    <source>
        <dbReference type="PROSITE" id="PS50228"/>
    </source>
</evidence>
<dbReference type="Gene3D" id="2.60.120.740">
    <property type="match status" value="1"/>
</dbReference>
<dbReference type="FunFam" id="2.40.20.10:FF:000025">
    <property type="entry name" value="Plasminogen"/>
    <property type="match status" value="1"/>
</dbReference>
<reference evidence="7" key="1">
    <citation type="submission" date="2025-08" db="UniProtKB">
        <authorList>
            <consortium name="RefSeq"/>
        </authorList>
    </citation>
    <scope>IDENTIFICATION</scope>
    <source>
        <tissue evidence="7">Gonad</tissue>
    </source>
</reference>
<dbReference type="Pfam" id="PF00051">
    <property type="entry name" value="Kringle"/>
    <property type="match status" value="1"/>
</dbReference>
<keyword evidence="2" id="KW-1015">Disulfide bond</keyword>
<evidence type="ECO:0000256" key="1">
    <source>
        <dbReference type="ARBA" id="ARBA00022572"/>
    </source>
</evidence>
<dbReference type="InterPro" id="IPR038178">
    <property type="entry name" value="Kringle_sf"/>
</dbReference>
<dbReference type="GO" id="GO:0005615">
    <property type="term" value="C:extracellular space"/>
    <property type="evidence" value="ECO:0007669"/>
    <property type="project" value="TreeGrafter"/>
</dbReference>
<dbReference type="Gene3D" id="2.40.20.10">
    <property type="entry name" value="Plasminogen Kringle 4"/>
    <property type="match status" value="1"/>
</dbReference>
<dbReference type="GeneID" id="109474520"/>
<evidence type="ECO:0000256" key="3">
    <source>
        <dbReference type="PROSITE-ProRule" id="PRU00121"/>
    </source>
</evidence>
<dbReference type="InterPro" id="IPR018056">
    <property type="entry name" value="Kringle_CS"/>
</dbReference>
<dbReference type="CDD" id="cd22827">
    <property type="entry name" value="Gal_Rha_Lectin_SUL-I-like"/>
    <property type="match status" value="1"/>
</dbReference>
<dbReference type="PROSITE" id="PS50228">
    <property type="entry name" value="SUEL_LECTIN"/>
    <property type="match status" value="1"/>
</dbReference>
<feature type="domain" description="Kringle" evidence="4">
    <location>
        <begin position="11"/>
        <end position="90"/>
    </location>
</feature>
<organism evidence="6 7">
    <name type="scientific">Branchiostoma belcheri</name>
    <name type="common">Amphioxus</name>
    <dbReference type="NCBI Taxonomy" id="7741"/>
    <lineage>
        <taxon>Eukaryota</taxon>
        <taxon>Metazoa</taxon>
        <taxon>Chordata</taxon>
        <taxon>Cephalochordata</taxon>
        <taxon>Leptocardii</taxon>
        <taxon>Amphioxiformes</taxon>
        <taxon>Branchiostomatidae</taxon>
        <taxon>Branchiostoma</taxon>
    </lineage>
</organism>
<dbReference type="CDD" id="cd00108">
    <property type="entry name" value="KR"/>
    <property type="match status" value="1"/>
</dbReference>
<dbReference type="FunFam" id="2.60.120.740:FF:000001">
    <property type="entry name" value="Adhesion G protein-coupled receptor L2"/>
    <property type="match status" value="1"/>
</dbReference>
<dbReference type="OrthoDB" id="6120134at2759"/>
<keyword evidence="6" id="KW-1185">Reference proteome</keyword>
<dbReference type="Pfam" id="PF02140">
    <property type="entry name" value="SUEL_Lectin"/>
    <property type="match status" value="1"/>
</dbReference>
<evidence type="ECO:0000259" key="4">
    <source>
        <dbReference type="PROSITE" id="PS50070"/>
    </source>
</evidence>
<dbReference type="InterPro" id="IPR050759">
    <property type="entry name" value="Serine_protease_kringle"/>
</dbReference>
<accession>A0A6P4ZH21</accession>
<protein>
    <submittedName>
        <fullName evidence="7">Plasminogen-like</fullName>
    </submittedName>
</protein>
<evidence type="ECO:0000313" key="7">
    <source>
        <dbReference type="RefSeq" id="XP_019630377.1"/>
    </source>
</evidence>
<comment type="caution">
    <text evidence="3">Lacks conserved residue(s) required for the propagation of feature annotation.</text>
</comment>
<dbReference type="GO" id="GO:0004175">
    <property type="term" value="F:endopeptidase activity"/>
    <property type="evidence" value="ECO:0007669"/>
    <property type="project" value="TreeGrafter"/>
</dbReference>
<name>A0A6P4ZH21_BRABE</name>
<dbReference type="AlphaFoldDB" id="A0A6P4ZH21"/>
<feature type="domain" description="SUEL-type lectin" evidence="5">
    <location>
        <begin position="97"/>
        <end position="185"/>
    </location>
</feature>
<dbReference type="InterPro" id="IPR013806">
    <property type="entry name" value="Kringle-like"/>
</dbReference>
<keyword evidence="1 3" id="KW-0420">Kringle</keyword>
<dbReference type="InterPro" id="IPR043159">
    <property type="entry name" value="Lectin_gal-bd_sf"/>
</dbReference>
<evidence type="ECO:0000313" key="6">
    <source>
        <dbReference type="Proteomes" id="UP000515135"/>
    </source>
</evidence>
<dbReference type="InterPro" id="IPR000001">
    <property type="entry name" value="Kringle"/>
</dbReference>
<dbReference type="Proteomes" id="UP000515135">
    <property type="component" value="Unplaced"/>
</dbReference>
<dbReference type="InterPro" id="IPR000922">
    <property type="entry name" value="Lectin_gal-bd_dom"/>
</dbReference>
<dbReference type="RefSeq" id="XP_019630377.1">
    <property type="nucleotide sequence ID" value="XM_019774818.1"/>
</dbReference>
<gene>
    <name evidence="7" type="primary">LOC109474520</name>
</gene>